<reference evidence="4 5" key="1">
    <citation type="journal article" date="2023" name="Sci. Data">
        <title>Genome assembly of the Korean intertidal mud-creeper Batillaria attramentaria.</title>
        <authorList>
            <person name="Patra A.K."/>
            <person name="Ho P.T."/>
            <person name="Jun S."/>
            <person name="Lee S.J."/>
            <person name="Kim Y."/>
            <person name="Won Y.J."/>
        </authorList>
    </citation>
    <scope>NUCLEOTIDE SEQUENCE [LARGE SCALE GENOMIC DNA]</scope>
    <source>
        <strain evidence="4">Wonlab-2016</strain>
    </source>
</reference>
<organism evidence="4 5">
    <name type="scientific">Batillaria attramentaria</name>
    <dbReference type="NCBI Taxonomy" id="370345"/>
    <lineage>
        <taxon>Eukaryota</taxon>
        <taxon>Metazoa</taxon>
        <taxon>Spiralia</taxon>
        <taxon>Lophotrochozoa</taxon>
        <taxon>Mollusca</taxon>
        <taxon>Gastropoda</taxon>
        <taxon>Caenogastropoda</taxon>
        <taxon>Sorbeoconcha</taxon>
        <taxon>Cerithioidea</taxon>
        <taxon>Batillariidae</taxon>
        <taxon>Batillaria</taxon>
    </lineage>
</organism>
<dbReference type="SMART" id="SM00034">
    <property type="entry name" value="CLECT"/>
    <property type="match status" value="1"/>
</dbReference>
<feature type="signal peptide" evidence="2">
    <location>
        <begin position="1"/>
        <end position="18"/>
    </location>
</feature>
<evidence type="ECO:0000256" key="2">
    <source>
        <dbReference type="SAM" id="SignalP"/>
    </source>
</evidence>
<dbReference type="InterPro" id="IPR016187">
    <property type="entry name" value="CTDL_fold"/>
</dbReference>
<sequence length="240" mass="25563">MLSIGIVSLVAVVVMTVATSSLNSGVKMSTWQPLPGDAVVLMTMALEPRSKLQCAFECLSAALPCVTFCFSGTTSSCYLAVELASPADTSLHVGANVTCYRKGPCSSRAAGYSDYAGRCLKGYSDRLSYESASVRCSADGGHLFHYKTLTWDKPPAQELVEDAGFTAELVWVGADDSAVEGTWQRSDGTTFGSTSDLWYLAGEPNNLNGGEDCAALYTSNQLLLDLPCTNLARFICQIDL</sequence>
<dbReference type="PANTHER" id="PTHR22801">
    <property type="entry name" value="LITHOSTATHINE"/>
    <property type="match status" value="1"/>
</dbReference>
<dbReference type="Pfam" id="PF00059">
    <property type="entry name" value="Lectin_C"/>
    <property type="match status" value="1"/>
</dbReference>
<dbReference type="InterPro" id="IPR016186">
    <property type="entry name" value="C-type_lectin-like/link_sf"/>
</dbReference>
<evidence type="ECO:0000256" key="1">
    <source>
        <dbReference type="ARBA" id="ARBA00023157"/>
    </source>
</evidence>
<name>A0ABD0LJ93_9CAEN</name>
<dbReference type="InterPro" id="IPR018378">
    <property type="entry name" value="C-type_lectin_CS"/>
</dbReference>
<dbReference type="Proteomes" id="UP001519460">
    <property type="component" value="Unassembled WGS sequence"/>
</dbReference>
<protein>
    <recommendedName>
        <fullName evidence="3">C-type lectin domain-containing protein</fullName>
    </recommendedName>
</protein>
<dbReference type="EMBL" id="JACVVK020000043">
    <property type="protein sequence ID" value="KAK7499589.1"/>
    <property type="molecule type" value="Genomic_DNA"/>
</dbReference>
<dbReference type="InterPro" id="IPR001304">
    <property type="entry name" value="C-type_lectin-like"/>
</dbReference>
<keyword evidence="2" id="KW-0732">Signal</keyword>
<gene>
    <name evidence="4" type="ORF">BaRGS_00009241</name>
</gene>
<keyword evidence="5" id="KW-1185">Reference proteome</keyword>
<accession>A0ABD0LJ93</accession>
<dbReference type="PANTHER" id="PTHR22801:SF63">
    <property type="entry name" value="C-TYPE LECTIN DOMAIN-CONTAINING PROTEIN"/>
    <property type="match status" value="1"/>
</dbReference>
<dbReference type="PROSITE" id="PS00615">
    <property type="entry name" value="C_TYPE_LECTIN_1"/>
    <property type="match status" value="1"/>
</dbReference>
<feature type="chain" id="PRO_5044749874" description="C-type lectin domain-containing protein" evidence="2">
    <location>
        <begin position="19"/>
        <end position="240"/>
    </location>
</feature>
<evidence type="ECO:0000313" key="5">
    <source>
        <dbReference type="Proteomes" id="UP001519460"/>
    </source>
</evidence>
<comment type="caution">
    <text evidence="4">The sequence shown here is derived from an EMBL/GenBank/DDBJ whole genome shotgun (WGS) entry which is preliminary data.</text>
</comment>
<proteinExistence type="predicted"/>
<dbReference type="Gene3D" id="3.10.100.10">
    <property type="entry name" value="Mannose-Binding Protein A, subunit A"/>
    <property type="match status" value="1"/>
</dbReference>
<dbReference type="SUPFAM" id="SSF56436">
    <property type="entry name" value="C-type lectin-like"/>
    <property type="match status" value="1"/>
</dbReference>
<evidence type="ECO:0000259" key="3">
    <source>
        <dbReference type="PROSITE" id="PS50041"/>
    </source>
</evidence>
<evidence type="ECO:0000313" key="4">
    <source>
        <dbReference type="EMBL" id="KAK7499589.1"/>
    </source>
</evidence>
<dbReference type="AlphaFoldDB" id="A0ABD0LJ93"/>
<feature type="domain" description="C-type lectin" evidence="3">
    <location>
        <begin position="115"/>
        <end position="237"/>
    </location>
</feature>
<keyword evidence="1" id="KW-1015">Disulfide bond</keyword>
<dbReference type="InterPro" id="IPR050801">
    <property type="entry name" value="Ca-Dep_Lectins_ImmuneDev"/>
</dbReference>
<dbReference type="PROSITE" id="PS50041">
    <property type="entry name" value="C_TYPE_LECTIN_2"/>
    <property type="match status" value="1"/>
</dbReference>